<comment type="subcellular location">
    <subcellularLocation>
        <location evidence="1">Nucleus</location>
    </subcellularLocation>
</comment>
<evidence type="ECO:0000313" key="7">
    <source>
        <dbReference type="EMBL" id="KAK4075222.1"/>
    </source>
</evidence>
<dbReference type="CDD" id="cd05233">
    <property type="entry name" value="SDR_c"/>
    <property type="match status" value="1"/>
</dbReference>
<keyword evidence="5" id="KW-0539">Nucleus</keyword>
<dbReference type="Proteomes" id="UP001287286">
    <property type="component" value="Unassembled WGS sequence"/>
</dbReference>
<dbReference type="PRINTS" id="PR00081">
    <property type="entry name" value="GDHRDH"/>
</dbReference>
<dbReference type="InterPro" id="IPR002347">
    <property type="entry name" value="SDR_fam"/>
</dbReference>
<dbReference type="CDD" id="cd12148">
    <property type="entry name" value="fungal_TF_MHR"/>
    <property type="match status" value="1"/>
</dbReference>
<keyword evidence="4" id="KW-0804">Transcription</keyword>
<protein>
    <submittedName>
        <fullName evidence="7">Transcriptional regulator family: Fungal Specific TF</fullName>
    </submittedName>
</protein>
<gene>
    <name evidence="7" type="ORF">Purlil1_12733</name>
</gene>
<organism evidence="7 8">
    <name type="scientific">Purpureocillium lilacinum</name>
    <name type="common">Paecilomyces lilacinus</name>
    <dbReference type="NCBI Taxonomy" id="33203"/>
    <lineage>
        <taxon>Eukaryota</taxon>
        <taxon>Fungi</taxon>
        <taxon>Dikarya</taxon>
        <taxon>Ascomycota</taxon>
        <taxon>Pezizomycotina</taxon>
        <taxon>Sordariomycetes</taxon>
        <taxon>Hypocreomycetidae</taxon>
        <taxon>Hypocreales</taxon>
        <taxon>Ophiocordycipitaceae</taxon>
        <taxon>Purpureocillium</taxon>
    </lineage>
</organism>
<dbReference type="SMART" id="SM00906">
    <property type="entry name" value="Fungal_trans"/>
    <property type="match status" value="1"/>
</dbReference>
<dbReference type="Gene3D" id="3.40.50.720">
    <property type="entry name" value="NAD(P)-binding Rossmann-like Domain"/>
    <property type="match status" value="1"/>
</dbReference>
<accession>A0ABR0BGA8</accession>
<keyword evidence="8" id="KW-1185">Reference proteome</keyword>
<proteinExistence type="predicted"/>
<dbReference type="PANTHER" id="PTHR46910">
    <property type="entry name" value="TRANSCRIPTION FACTOR PDR1"/>
    <property type="match status" value="1"/>
</dbReference>
<evidence type="ECO:0000256" key="5">
    <source>
        <dbReference type="ARBA" id="ARBA00023242"/>
    </source>
</evidence>
<dbReference type="PANTHER" id="PTHR46910:SF37">
    <property type="entry name" value="ZN(II)2CYS6 TRANSCRIPTION FACTOR (EUROFUNG)"/>
    <property type="match status" value="1"/>
</dbReference>
<comment type="caution">
    <text evidence="7">The sequence shown here is derived from an EMBL/GenBank/DDBJ whole genome shotgun (WGS) entry which is preliminary data.</text>
</comment>
<evidence type="ECO:0000256" key="2">
    <source>
        <dbReference type="ARBA" id="ARBA00023015"/>
    </source>
</evidence>
<dbReference type="SUPFAM" id="SSF51735">
    <property type="entry name" value="NAD(P)-binding Rossmann-fold domains"/>
    <property type="match status" value="1"/>
</dbReference>
<sequence>MANLDVPQWVSFTKKWHSKPYEAISTRRTQLSMTGKNVVVTGGGTGIGKATAIAFAEAGAKSVTILGRRSDRLQSSKAEIAQASTENTQVSYEAVDVAVPTQVAKVFANIAERVGNIDVLVNNAGAICPPGPVLDSPIGHLNKVLEANVLTTFNAVQSFLSHAGHSPIVINVTACLVHIQPMPFMGLYAAAKAAQTKFVDYIGAENPHVHVVHLHPGMVTTEIGGPNSDVKGQDEVELPAQFAVWLASEEAGFLNGKLVWANWDVEELEARAEEIKGSRLLTIGLGGIAIHQTNSCPGILGAVVPWDPFLVDLASGVRSPGSVLAPRHGLLPISHRSLVKKTELPSAAQHDRGSNQLRFGEIEGRLDAIEARLRDDAASLPSPSPGWKDQNSAVGAPAQFVRLVTATPVAAAIFSPAQSSANASSNLFELPPSDQVLDLVYKYFCGPNQAIPLFHQPSFMGMLQRWYQAPAMRNAASWAAINVVLALSARLDTSLTSEEFAQECLNKAQSVLNVLVTREEDLQGIQVLLGLVMLFLGTNNPQPTCVLIATAVKLAHRLRLHDKRAHTQTDSETSAQMDRLFWITYILDRDVSLRAVEPYAQHEDDFDVPQPEPACPHDGLGILRLGNTDFNYYYHRVRLAHIQGLVYREAFSVKAGRMSIEQQQAAAEHLTGLIQSWQTSIPSEFRAEQIMVALFPLLDARMDLASLHLAAYHALFMTHHVHARDVDWIRRLTSFSHQFVPIVELDESTTLHGQASPSPGQLLLLPDWMTLVQAARTCIWLIHSIDHENAAFFWSITCVYQTSLIILLANNLTIAQHRLDKHIDSDTRLIDDAMRCFQNTITRQGGNEASPVLASVHLACSELHKRAVIAIRRFRLSWVYNRGGTMDEAIAEAGTFIS</sequence>
<feature type="domain" description="Xylanolytic transcriptional activator regulatory" evidence="6">
    <location>
        <begin position="544"/>
        <end position="617"/>
    </location>
</feature>
<reference evidence="7 8" key="1">
    <citation type="journal article" date="2024" name="Microbiol. Resour. Announc.">
        <title>Genome annotations for the ascomycete fungi Trichoderma harzianum, Trichoderma aggressivum, and Purpureocillium lilacinum.</title>
        <authorList>
            <person name="Beijen E.P.W."/>
            <person name="Ohm R.A."/>
        </authorList>
    </citation>
    <scope>NUCLEOTIDE SEQUENCE [LARGE SCALE GENOMIC DNA]</scope>
    <source>
        <strain evidence="7 8">CBS 150709</strain>
    </source>
</reference>
<evidence type="ECO:0000256" key="4">
    <source>
        <dbReference type="ARBA" id="ARBA00023163"/>
    </source>
</evidence>
<dbReference type="Pfam" id="PF04082">
    <property type="entry name" value="Fungal_trans"/>
    <property type="match status" value="1"/>
</dbReference>
<evidence type="ECO:0000313" key="8">
    <source>
        <dbReference type="Proteomes" id="UP001287286"/>
    </source>
</evidence>
<keyword evidence="2" id="KW-0805">Transcription regulation</keyword>
<keyword evidence="3" id="KW-0238">DNA-binding</keyword>
<dbReference type="InterPro" id="IPR050987">
    <property type="entry name" value="AtrR-like"/>
</dbReference>
<dbReference type="EMBL" id="JAWRVI010000127">
    <property type="protein sequence ID" value="KAK4075222.1"/>
    <property type="molecule type" value="Genomic_DNA"/>
</dbReference>
<dbReference type="Pfam" id="PF00106">
    <property type="entry name" value="adh_short"/>
    <property type="match status" value="1"/>
</dbReference>
<name>A0ABR0BGA8_PURLI</name>
<dbReference type="InterPro" id="IPR007219">
    <property type="entry name" value="XnlR_reg_dom"/>
</dbReference>
<evidence type="ECO:0000256" key="1">
    <source>
        <dbReference type="ARBA" id="ARBA00004123"/>
    </source>
</evidence>
<evidence type="ECO:0000256" key="3">
    <source>
        <dbReference type="ARBA" id="ARBA00023125"/>
    </source>
</evidence>
<dbReference type="InterPro" id="IPR036291">
    <property type="entry name" value="NAD(P)-bd_dom_sf"/>
</dbReference>
<evidence type="ECO:0000259" key="6">
    <source>
        <dbReference type="SMART" id="SM00906"/>
    </source>
</evidence>